<name>A0ABQ7E6C6_BRACR</name>
<gene>
    <name evidence="2" type="ORF">DY000_02025136</name>
</gene>
<protein>
    <submittedName>
        <fullName evidence="2">Uncharacterized protein</fullName>
    </submittedName>
</protein>
<evidence type="ECO:0000313" key="3">
    <source>
        <dbReference type="Proteomes" id="UP000266723"/>
    </source>
</evidence>
<reference evidence="2 3" key="1">
    <citation type="journal article" date="2020" name="BMC Genomics">
        <title>Intraspecific diversification of the crop wild relative Brassica cretica Lam. using demographic model selection.</title>
        <authorList>
            <person name="Kioukis A."/>
            <person name="Michalopoulou V.A."/>
            <person name="Briers L."/>
            <person name="Pirintsos S."/>
            <person name="Studholme D.J."/>
            <person name="Pavlidis P."/>
            <person name="Sarris P.F."/>
        </authorList>
    </citation>
    <scope>NUCLEOTIDE SEQUENCE [LARGE SCALE GENOMIC DNA]</scope>
    <source>
        <strain evidence="3">cv. PFS-1207/04</strain>
    </source>
</reference>
<evidence type="ECO:0000256" key="1">
    <source>
        <dbReference type="SAM" id="MobiDB-lite"/>
    </source>
</evidence>
<proteinExistence type="predicted"/>
<comment type="caution">
    <text evidence="2">The sequence shown here is derived from an EMBL/GenBank/DDBJ whole genome shotgun (WGS) entry which is preliminary data.</text>
</comment>
<feature type="region of interest" description="Disordered" evidence="1">
    <location>
        <begin position="1"/>
        <end position="42"/>
    </location>
</feature>
<dbReference type="EMBL" id="QGKV02000299">
    <property type="protein sequence ID" value="KAF3592577.1"/>
    <property type="molecule type" value="Genomic_DNA"/>
</dbReference>
<accession>A0ABQ7E6C6</accession>
<keyword evidence="3" id="KW-1185">Reference proteome</keyword>
<organism evidence="2 3">
    <name type="scientific">Brassica cretica</name>
    <name type="common">Mustard</name>
    <dbReference type="NCBI Taxonomy" id="69181"/>
    <lineage>
        <taxon>Eukaryota</taxon>
        <taxon>Viridiplantae</taxon>
        <taxon>Streptophyta</taxon>
        <taxon>Embryophyta</taxon>
        <taxon>Tracheophyta</taxon>
        <taxon>Spermatophyta</taxon>
        <taxon>Magnoliopsida</taxon>
        <taxon>eudicotyledons</taxon>
        <taxon>Gunneridae</taxon>
        <taxon>Pentapetalae</taxon>
        <taxon>rosids</taxon>
        <taxon>malvids</taxon>
        <taxon>Brassicales</taxon>
        <taxon>Brassicaceae</taxon>
        <taxon>Brassiceae</taxon>
        <taxon>Brassica</taxon>
    </lineage>
</organism>
<evidence type="ECO:0000313" key="2">
    <source>
        <dbReference type="EMBL" id="KAF3592577.1"/>
    </source>
</evidence>
<sequence>MVINDGGRRRLTGKFAGGDGGGAWPERACGDETSGGSSGFVRAPIEARSVDMASSRREEHNGGFVCTRFTTPLHESHLSPYELLPTLSSYPASLPLGDPISLLADTMHTNPCQGRLAAAAN</sequence>
<dbReference type="Proteomes" id="UP000266723">
    <property type="component" value="Unassembled WGS sequence"/>
</dbReference>